<dbReference type="InterPro" id="IPR050109">
    <property type="entry name" value="HTH-type_TetR-like_transc_reg"/>
</dbReference>
<sequence>MVKERIIETAEKLFTTFGVKSVSMDDISVKAGVSKRTIYEQYKDKSSLVSQLMNHILMSYQSALEKCKTEANDAIEENFIALKYIEQLALAINPSFTYDIKKYHSEIWKEAEFFRSYILKNMIRDNIERGIKEGWFNENINIDIMTDLRLLEIDALFNATANILHHKKLQQVALAHTIHFMRGLATIEGVELIEHYTHEA</sequence>
<evidence type="ECO:0000259" key="3">
    <source>
        <dbReference type="PROSITE" id="PS50977"/>
    </source>
</evidence>
<dbReference type="KEGG" id="scn:Solca_0810"/>
<reference evidence="4" key="1">
    <citation type="submission" date="2012-02" db="EMBL/GenBank/DDBJ databases">
        <title>The complete genome of Solitalea canadensis DSM 3403.</title>
        <authorList>
            <consortium name="US DOE Joint Genome Institute (JGI-PGF)"/>
            <person name="Lucas S."/>
            <person name="Copeland A."/>
            <person name="Lapidus A."/>
            <person name="Glavina del Rio T."/>
            <person name="Dalin E."/>
            <person name="Tice H."/>
            <person name="Bruce D."/>
            <person name="Goodwin L."/>
            <person name="Pitluck S."/>
            <person name="Peters L."/>
            <person name="Ovchinnikova G."/>
            <person name="Lu M."/>
            <person name="Kyrpides N."/>
            <person name="Mavromatis K."/>
            <person name="Ivanova N."/>
            <person name="Brettin T."/>
            <person name="Detter J.C."/>
            <person name="Han C."/>
            <person name="Larimer F."/>
            <person name="Land M."/>
            <person name="Hauser L."/>
            <person name="Markowitz V."/>
            <person name="Cheng J.-F."/>
            <person name="Hugenholtz P."/>
            <person name="Woyke T."/>
            <person name="Wu D."/>
            <person name="Spring S."/>
            <person name="Schroeder M."/>
            <person name="Kopitz M."/>
            <person name="Brambilla E."/>
            <person name="Klenk H.-P."/>
            <person name="Eisen J.A."/>
        </authorList>
    </citation>
    <scope>NUCLEOTIDE SEQUENCE</scope>
    <source>
        <strain evidence="4">DSM 3403</strain>
    </source>
</reference>
<name>H8KPN0_SOLCM</name>
<dbReference type="PRINTS" id="PR00455">
    <property type="entry name" value="HTHTETR"/>
</dbReference>
<feature type="domain" description="HTH tetR-type" evidence="3">
    <location>
        <begin position="1"/>
        <end position="60"/>
    </location>
</feature>
<dbReference type="EMBL" id="CP003349">
    <property type="protein sequence ID" value="AFD05928.1"/>
    <property type="molecule type" value="Genomic_DNA"/>
</dbReference>
<dbReference type="AlphaFoldDB" id="H8KPN0"/>
<dbReference type="Pfam" id="PF00440">
    <property type="entry name" value="TetR_N"/>
    <property type="match status" value="1"/>
</dbReference>
<organism evidence="4 5">
    <name type="scientific">Solitalea canadensis (strain ATCC 29591 / DSM 3403 / JCM 21819 / LMG 8368 / NBRC 15130 / NCIMB 12057 / USAM 9D)</name>
    <name type="common">Flexibacter canadensis</name>
    <dbReference type="NCBI Taxonomy" id="929556"/>
    <lineage>
        <taxon>Bacteria</taxon>
        <taxon>Pseudomonadati</taxon>
        <taxon>Bacteroidota</taxon>
        <taxon>Sphingobacteriia</taxon>
        <taxon>Sphingobacteriales</taxon>
        <taxon>Sphingobacteriaceae</taxon>
        <taxon>Solitalea</taxon>
    </lineage>
</organism>
<dbReference type="PANTHER" id="PTHR30055:SF200">
    <property type="entry name" value="HTH-TYPE TRANSCRIPTIONAL REPRESSOR BDCR"/>
    <property type="match status" value="1"/>
</dbReference>
<dbReference type="SUPFAM" id="SSF46689">
    <property type="entry name" value="Homeodomain-like"/>
    <property type="match status" value="1"/>
</dbReference>
<dbReference type="GO" id="GO:0000976">
    <property type="term" value="F:transcription cis-regulatory region binding"/>
    <property type="evidence" value="ECO:0007669"/>
    <property type="project" value="TreeGrafter"/>
</dbReference>
<dbReference type="GO" id="GO:0003700">
    <property type="term" value="F:DNA-binding transcription factor activity"/>
    <property type="evidence" value="ECO:0007669"/>
    <property type="project" value="TreeGrafter"/>
</dbReference>
<dbReference type="HOGENOM" id="CLU_069356_30_0_10"/>
<evidence type="ECO:0000313" key="5">
    <source>
        <dbReference type="Proteomes" id="UP000007590"/>
    </source>
</evidence>
<feature type="DNA-binding region" description="H-T-H motif" evidence="2">
    <location>
        <begin position="23"/>
        <end position="42"/>
    </location>
</feature>
<proteinExistence type="predicted"/>
<dbReference type="OrthoDB" id="881297at2"/>
<gene>
    <name evidence="4" type="ordered locus">Solca_0810</name>
</gene>
<evidence type="ECO:0000313" key="4">
    <source>
        <dbReference type="EMBL" id="AFD05928.1"/>
    </source>
</evidence>
<dbReference type="STRING" id="929556.Solca_0810"/>
<accession>H8KPN0</accession>
<dbReference type="PROSITE" id="PS50977">
    <property type="entry name" value="HTH_TETR_2"/>
    <property type="match status" value="1"/>
</dbReference>
<keyword evidence="1 2" id="KW-0238">DNA-binding</keyword>
<dbReference type="InterPro" id="IPR001647">
    <property type="entry name" value="HTH_TetR"/>
</dbReference>
<dbReference type="eggNOG" id="COG1309">
    <property type="taxonomic scope" value="Bacteria"/>
</dbReference>
<keyword evidence="5" id="KW-1185">Reference proteome</keyword>
<protein>
    <submittedName>
        <fullName evidence="4">Transcriptional regulator</fullName>
    </submittedName>
</protein>
<evidence type="ECO:0000256" key="2">
    <source>
        <dbReference type="PROSITE-ProRule" id="PRU00335"/>
    </source>
</evidence>
<dbReference type="Proteomes" id="UP000007590">
    <property type="component" value="Chromosome"/>
</dbReference>
<dbReference type="RefSeq" id="WP_014679156.1">
    <property type="nucleotide sequence ID" value="NC_017770.1"/>
</dbReference>
<dbReference type="Gene3D" id="1.10.357.10">
    <property type="entry name" value="Tetracycline Repressor, domain 2"/>
    <property type="match status" value="1"/>
</dbReference>
<dbReference type="InterPro" id="IPR009057">
    <property type="entry name" value="Homeodomain-like_sf"/>
</dbReference>
<evidence type="ECO:0000256" key="1">
    <source>
        <dbReference type="ARBA" id="ARBA00023125"/>
    </source>
</evidence>
<dbReference type="PANTHER" id="PTHR30055">
    <property type="entry name" value="HTH-TYPE TRANSCRIPTIONAL REGULATOR RUTR"/>
    <property type="match status" value="1"/>
</dbReference>